<dbReference type="Proteomes" id="UP000239406">
    <property type="component" value="Unassembled WGS sequence"/>
</dbReference>
<dbReference type="Gene3D" id="3.40.50.880">
    <property type="match status" value="1"/>
</dbReference>
<dbReference type="PANTHER" id="PTHR43235:SF1">
    <property type="entry name" value="GLUTAMINE AMIDOTRANSFERASE PB2B2.05-RELATED"/>
    <property type="match status" value="1"/>
</dbReference>
<keyword evidence="4" id="KW-1185">Reference proteome</keyword>
<dbReference type="CDD" id="cd01745">
    <property type="entry name" value="GATase1_2"/>
    <property type="match status" value="1"/>
</dbReference>
<evidence type="ECO:0000256" key="1">
    <source>
        <dbReference type="SAM" id="MobiDB-lite"/>
    </source>
</evidence>
<dbReference type="InterPro" id="IPR044668">
    <property type="entry name" value="PuuD-like"/>
</dbReference>
<evidence type="ECO:0000313" key="4">
    <source>
        <dbReference type="Proteomes" id="UP000239406"/>
    </source>
</evidence>
<dbReference type="AlphaFoldDB" id="A0A2S5T9J2"/>
<dbReference type="Pfam" id="PF07722">
    <property type="entry name" value="Peptidase_C26"/>
    <property type="match status" value="1"/>
</dbReference>
<dbReference type="GO" id="GO:0005829">
    <property type="term" value="C:cytosol"/>
    <property type="evidence" value="ECO:0007669"/>
    <property type="project" value="TreeGrafter"/>
</dbReference>
<dbReference type="RefSeq" id="WP_104355730.1">
    <property type="nucleotide sequence ID" value="NZ_CALFFA010000001.1"/>
</dbReference>
<accession>A0A2S5T9J2</accession>
<proteinExistence type="predicted"/>
<feature type="compositionally biased region" description="Low complexity" evidence="1">
    <location>
        <begin position="297"/>
        <end position="306"/>
    </location>
</feature>
<dbReference type="OrthoDB" id="9813383at2"/>
<reference evidence="2 4" key="1">
    <citation type="submission" date="2018-02" db="EMBL/GenBank/DDBJ databases">
        <title>Reclassifiation of [Polyangium] brachysporum DSM 7029 as Guopingzhaonella breviflexa gen. nov., sp. nov., a member of the family Comamonadaceae.</title>
        <authorList>
            <person name="Tang B."/>
        </authorList>
    </citation>
    <scope>NUCLEOTIDE SEQUENCE [LARGE SCALE GENOMIC DNA]</scope>
    <source>
        <strain evidence="2 4">DSM 15344</strain>
    </source>
</reference>
<feature type="region of interest" description="Disordered" evidence="1">
    <location>
        <begin position="267"/>
        <end position="306"/>
    </location>
</feature>
<evidence type="ECO:0000313" key="2">
    <source>
        <dbReference type="EMBL" id="PPE71538.1"/>
    </source>
</evidence>
<keyword evidence="3" id="KW-0315">Glutamine amidotransferase</keyword>
<reference evidence="3 5" key="2">
    <citation type="submission" date="2019-03" db="EMBL/GenBank/DDBJ databases">
        <title>Genomic Encyclopedia of Type Strains, Phase IV (KMG-IV): sequencing the most valuable type-strain genomes for metagenomic binning, comparative biology and taxonomic classification.</title>
        <authorList>
            <person name="Goeker M."/>
        </authorList>
    </citation>
    <scope>NUCLEOTIDE SEQUENCE [LARGE SCALE GENOMIC DNA]</scope>
    <source>
        <strain evidence="3 5">DSM 15264</strain>
    </source>
</reference>
<dbReference type="EMBL" id="PSNY01000001">
    <property type="protein sequence ID" value="PPE71538.1"/>
    <property type="molecule type" value="Genomic_DNA"/>
</dbReference>
<dbReference type="InterPro" id="IPR011697">
    <property type="entry name" value="Peptidase_C26"/>
</dbReference>
<dbReference type="Proteomes" id="UP000294772">
    <property type="component" value="Unassembled WGS sequence"/>
</dbReference>
<dbReference type="SUPFAM" id="SSF52317">
    <property type="entry name" value="Class I glutamine amidotransferase-like"/>
    <property type="match status" value="1"/>
</dbReference>
<dbReference type="InterPro" id="IPR029062">
    <property type="entry name" value="Class_I_gatase-like"/>
</dbReference>
<gene>
    <name evidence="2" type="ORF">C1702_00620</name>
    <name evidence="3" type="ORF">EV676_102137</name>
</gene>
<evidence type="ECO:0000313" key="5">
    <source>
        <dbReference type="Proteomes" id="UP000294772"/>
    </source>
</evidence>
<dbReference type="PROSITE" id="PS51273">
    <property type="entry name" value="GATASE_TYPE_1"/>
    <property type="match status" value="1"/>
</dbReference>
<feature type="compositionally biased region" description="Basic and acidic residues" evidence="1">
    <location>
        <begin position="267"/>
        <end position="278"/>
    </location>
</feature>
<protein>
    <submittedName>
        <fullName evidence="3">Glutamine amidotransferase</fullName>
    </submittedName>
    <submittedName>
        <fullName evidence="2">Peptidase C26</fullName>
    </submittedName>
</protein>
<comment type="caution">
    <text evidence="2">The sequence shown here is derived from an EMBL/GenBank/DDBJ whole genome shotgun (WGS) entry which is preliminary data.</text>
</comment>
<evidence type="ECO:0000313" key="3">
    <source>
        <dbReference type="EMBL" id="TCP08629.1"/>
    </source>
</evidence>
<dbReference type="PANTHER" id="PTHR43235">
    <property type="entry name" value="GLUTAMINE AMIDOTRANSFERASE PB2B2.05-RELATED"/>
    <property type="match status" value="1"/>
</dbReference>
<dbReference type="GO" id="GO:0006598">
    <property type="term" value="P:polyamine catabolic process"/>
    <property type="evidence" value="ECO:0007669"/>
    <property type="project" value="TreeGrafter"/>
</dbReference>
<organism evidence="2 4">
    <name type="scientific">Caldimonas thermodepolymerans</name>
    <dbReference type="NCBI Taxonomy" id="215580"/>
    <lineage>
        <taxon>Bacteria</taxon>
        <taxon>Pseudomonadati</taxon>
        <taxon>Pseudomonadota</taxon>
        <taxon>Betaproteobacteria</taxon>
        <taxon>Burkholderiales</taxon>
        <taxon>Sphaerotilaceae</taxon>
        <taxon>Caldimonas</taxon>
    </lineage>
</organism>
<dbReference type="GO" id="GO:0033969">
    <property type="term" value="F:gamma-glutamyl-gamma-aminobutyrate hydrolase activity"/>
    <property type="evidence" value="ECO:0007669"/>
    <property type="project" value="TreeGrafter"/>
</dbReference>
<dbReference type="EMBL" id="SLXF01000002">
    <property type="protein sequence ID" value="TCP08629.1"/>
    <property type="molecule type" value="Genomic_DNA"/>
</dbReference>
<name>A0A2S5T9J2_9BURK</name>
<sequence>MTQPSEPTRPLRIGISARLLYQVPSELGFRNKTLQYLEQSLAHWIMEHGAVALMIPAVAEDSRRAARHLSVFDYVNELDGLVLQGGADVAPQTYGEEPLDPLWAGDPIRDRYELALLRAFLQQQKPVIGVCRGCQLLNVAFGGTLYQDVRTQCPAAHKHVDPELYDEYEHEVTFLQHSELAKLYPKGSRIRVTSIHHQAINKLGRDIEVEAVSTIDGIIEAIRWTGNGYARGVQWHPEFHRDRSALADSAPIMLDFLNEAREAALDRLNDDDCPDRRLPRPPVRLATEPPPPPAVAEPPVRAAAKA</sequence>